<proteinExistence type="predicted"/>
<dbReference type="Gene3D" id="1.20.1280.50">
    <property type="match status" value="1"/>
</dbReference>
<accession>A0AAD5Z425</accession>
<comment type="caution">
    <text evidence="2">The sequence shown here is derived from an EMBL/GenBank/DDBJ whole genome shotgun (WGS) entry which is preliminary data.</text>
</comment>
<protein>
    <recommendedName>
        <fullName evidence="1">KIB1-4 beta-propeller domain-containing protein</fullName>
    </recommendedName>
</protein>
<dbReference type="PANTHER" id="PTHR33165">
    <property type="entry name" value="F-BOX DOMAIN CONTAINING PROTEIN-LIKE-RELATED"/>
    <property type="match status" value="1"/>
</dbReference>
<dbReference type="Pfam" id="PF03478">
    <property type="entry name" value="Beta-prop_KIB1-4"/>
    <property type="match status" value="1"/>
</dbReference>
<dbReference type="InterPro" id="IPR036047">
    <property type="entry name" value="F-box-like_dom_sf"/>
</dbReference>
<evidence type="ECO:0000259" key="1">
    <source>
        <dbReference type="Pfam" id="PF03478"/>
    </source>
</evidence>
<dbReference type="AlphaFoldDB" id="A0AAD5Z425"/>
<name>A0AAD5Z425_9POAL</name>
<dbReference type="CDD" id="cd09917">
    <property type="entry name" value="F-box_SF"/>
    <property type="match status" value="1"/>
</dbReference>
<feature type="domain" description="KIB1-4 beta-propeller" evidence="1">
    <location>
        <begin position="79"/>
        <end position="318"/>
    </location>
</feature>
<gene>
    <name evidence="2" type="ORF">LUZ61_015653</name>
</gene>
<evidence type="ECO:0000313" key="2">
    <source>
        <dbReference type="EMBL" id="KAJ3686489.1"/>
    </source>
</evidence>
<dbReference type="SUPFAM" id="SSF81383">
    <property type="entry name" value="F-box domain"/>
    <property type="match status" value="1"/>
</dbReference>
<organism evidence="2 3">
    <name type="scientific">Rhynchospora tenuis</name>
    <dbReference type="NCBI Taxonomy" id="198213"/>
    <lineage>
        <taxon>Eukaryota</taxon>
        <taxon>Viridiplantae</taxon>
        <taxon>Streptophyta</taxon>
        <taxon>Embryophyta</taxon>
        <taxon>Tracheophyta</taxon>
        <taxon>Spermatophyta</taxon>
        <taxon>Magnoliopsida</taxon>
        <taxon>Liliopsida</taxon>
        <taxon>Poales</taxon>
        <taxon>Cyperaceae</taxon>
        <taxon>Cyperoideae</taxon>
        <taxon>Rhynchosporeae</taxon>
        <taxon>Rhynchospora</taxon>
    </lineage>
</organism>
<reference evidence="2 3" key="1">
    <citation type="journal article" date="2022" name="Cell">
        <title>Repeat-based holocentromeres influence genome architecture and karyotype evolution.</title>
        <authorList>
            <person name="Hofstatter P.G."/>
            <person name="Thangavel G."/>
            <person name="Lux T."/>
            <person name="Neumann P."/>
            <person name="Vondrak T."/>
            <person name="Novak P."/>
            <person name="Zhang M."/>
            <person name="Costa L."/>
            <person name="Castellani M."/>
            <person name="Scott A."/>
            <person name="Toegelov H."/>
            <person name="Fuchs J."/>
            <person name="Mata-Sucre Y."/>
            <person name="Dias Y."/>
            <person name="Vanzela A.L.L."/>
            <person name="Huettel B."/>
            <person name="Almeida C.C.S."/>
            <person name="Simkova H."/>
            <person name="Souza G."/>
            <person name="Pedrosa-Harand A."/>
            <person name="Macas J."/>
            <person name="Mayer K.F.X."/>
            <person name="Houben A."/>
            <person name="Marques A."/>
        </authorList>
    </citation>
    <scope>NUCLEOTIDE SEQUENCE [LARGE SCALE GENOMIC DNA]</scope>
    <source>
        <strain evidence="2">RhyTen1mFocal</strain>
    </source>
</reference>
<dbReference type="InterPro" id="IPR005174">
    <property type="entry name" value="KIB1-4_b-propeller"/>
</dbReference>
<keyword evidence="3" id="KW-1185">Reference proteome</keyword>
<dbReference type="EMBL" id="JAMRDG010000002">
    <property type="protein sequence ID" value="KAJ3686489.1"/>
    <property type="molecule type" value="Genomic_DNA"/>
</dbReference>
<evidence type="ECO:0000313" key="3">
    <source>
        <dbReference type="Proteomes" id="UP001210211"/>
    </source>
</evidence>
<sequence>MEMEMQAVNEGEQERDWAYLPPDMLNHIAKCLGEIFDFVRFRAVCHAWRTSTPITDLPTQFPWILENREHYPPDPNLRFYSLPFNKTYTIPAPRSLDKKYLLGPYSNGYMTTVSQQNHRPVSILNPLTNHEIYLSACPSVCDHHWIGPRQNQRGEHVVICYGRSCSKRPILVFCHPGQSKWHKLKLGSAYKNCRHFYLRVACFSVYRFALELQRLQISLMVFITLAYAVPPPCKDYWTKCSDVHLVEDSLGDILRVTNVQIRFNVYRLDVGNKNGSSPCWVKVSDIGNQAIFIDMDGTFVLKAGELSQIERNSIYLLETVYGGKRIPPSYNAWRTEIDTCKSERLQCPLKEPESWFVPNLHHL</sequence>
<dbReference type="Proteomes" id="UP001210211">
    <property type="component" value="Unassembled WGS sequence"/>
</dbReference>